<accession>A0AAE3HMA6</accession>
<dbReference type="Proteomes" id="UP001204445">
    <property type="component" value="Unassembled WGS sequence"/>
</dbReference>
<sequence length="107" mass="11124">MHRLFTIALLAGLLAAPVNAADNNGEAQRSYSPTATDMIVDGLVIRPLSLAATVVGSALFVVTLPFSAIGGNVDEAGQALVADPAQATFGNCLGCIPGHQERRRRHD</sequence>
<keyword evidence="4" id="KW-1185">Reference proteome</keyword>
<name>A0AAE3HMA6_9GAMM</name>
<keyword evidence="2" id="KW-0732">Signal</keyword>
<proteinExistence type="predicted"/>
<organism evidence="3 4">
    <name type="scientific">Methylohalomonas lacus</name>
    <dbReference type="NCBI Taxonomy" id="398773"/>
    <lineage>
        <taxon>Bacteria</taxon>
        <taxon>Pseudomonadati</taxon>
        <taxon>Pseudomonadota</taxon>
        <taxon>Gammaproteobacteria</taxon>
        <taxon>Methylohalomonadales</taxon>
        <taxon>Methylohalomonadaceae</taxon>
        <taxon>Methylohalomonas</taxon>
    </lineage>
</organism>
<comment type="caution">
    <text evidence="3">The sequence shown here is derived from an EMBL/GenBank/DDBJ whole genome shotgun (WGS) entry which is preliminary data.</text>
</comment>
<evidence type="ECO:0000256" key="1">
    <source>
        <dbReference type="SAM" id="Phobius"/>
    </source>
</evidence>
<reference evidence="3" key="1">
    <citation type="submission" date="2022-08" db="EMBL/GenBank/DDBJ databases">
        <title>Genomic Encyclopedia of Type Strains, Phase III (KMG-III): the genomes of soil and plant-associated and newly described type strains.</title>
        <authorList>
            <person name="Whitman W."/>
        </authorList>
    </citation>
    <scope>NUCLEOTIDE SEQUENCE</scope>
    <source>
        <strain evidence="3">HMT 1</strain>
    </source>
</reference>
<dbReference type="AlphaFoldDB" id="A0AAE3HMA6"/>
<evidence type="ECO:0000313" key="4">
    <source>
        <dbReference type="Proteomes" id="UP001204445"/>
    </source>
</evidence>
<keyword evidence="1" id="KW-1133">Transmembrane helix</keyword>
<keyword evidence="1" id="KW-0812">Transmembrane</keyword>
<protein>
    <submittedName>
        <fullName evidence="3">ABC-type molybdate transport system permease subunit</fullName>
    </submittedName>
</protein>
<evidence type="ECO:0000313" key="3">
    <source>
        <dbReference type="EMBL" id="MCS3903092.1"/>
    </source>
</evidence>
<gene>
    <name evidence="3" type="ORF">J2T55_001109</name>
</gene>
<keyword evidence="1" id="KW-0472">Membrane</keyword>
<feature type="chain" id="PRO_5042297134" evidence="2">
    <location>
        <begin position="21"/>
        <end position="107"/>
    </location>
</feature>
<dbReference type="RefSeq" id="WP_259054703.1">
    <property type="nucleotide sequence ID" value="NZ_JANUCT010000006.1"/>
</dbReference>
<dbReference type="EMBL" id="JANUCT010000006">
    <property type="protein sequence ID" value="MCS3903092.1"/>
    <property type="molecule type" value="Genomic_DNA"/>
</dbReference>
<feature type="signal peptide" evidence="2">
    <location>
        <begin position="1"/>
        <end position="20"/>
    </location>
</feature>
<feature type="transmembrane region" description="Helical" evidence="1">
    <location>
        <begin position="44"/>
        <end position="66"/>
    </location>
</feature>
<evidence type="ECO:0000256" key="2">
    <source>
        <dbReference type="SAM" id="SignalP"/>
    </source>
</evidence>